<reference evidence="2" key="1">
    <citation type="submission" date="2019-10" db="EMBL/GenBank/DDBJ databases">
        <title>Draft genome sequence of Panacibacter sp. KCS-6.</title>
        <authorList>
            <person name="Yim K.J."/>
        </authorList>
    </citation>
    <scope>NUCLEOTIDE SEQUENCE</scope>
    <source>
        <strain evidence="2">KCS-6</strain>
    </source>
</reference>
<dbReference type="Pfam" id="PF14065">
    <property type="entry name" value="Pvc16_N"/>
    <property type="match status" value="1"/>
</dbReference>
<proteinExistence type="predicted"/>
<feature type="domain" description="Pvc16 N-terminal" evidence="1">
    <location>
        <begin position="7"/>
        <end position="163"/>
    </location>
</feature>
<gene>
    <name evidence="2" type="ORF">GD597_02670</name>
</gene>
<sequence>MIFETVEFLAKEIEKYIHHITNNTEIPVSIKIGQVASAAESNAHNNFGQLTLVNIGEEKLPTLQTSNNPENNNGVATNLNLYVLLSFHQPAYGDALKCLGSSVSFFQHQPIFSRETNPNIPDTLQQIIVEHYSLNLEQQHHLWSTIGVPYKPSVLYRVRVKAIPNLS</sequence>
<dbReference type="EMBL" id="WHPF01000002">
    <property type="protein sequence ID" value="NNV54348.1"/>
    <property type="molecule type" value="Genomic_DNA"/>
</dbReference>
<comment type="caution">
    <text evidence="2">The sequence shown here is derived from an EMBL/GenBank/DDBJ whole genome shotgun (WGS) entry which is preliminary data.</text>
</comment>
<accession>A0A8J8JS46</accession>
<evidence type="ECO:0000313" key="2">
    <source>
        <dbReference type="EMBL" id="NNV54348.1"/>
    </source>
</evidence>
<evidence type="ECO:0000313" key="3">
    <source>
        <dbReference type="Proteomes" id="UP000598971"/>
    </source>
</evidence>
<protein>
    <submittedName>
        <fullName evidence="2">DUF4255 domain-containing protein</fullName>
    </submittedName>
</protein>
<keyword evidence="3" id="KW-1185">Reference proteome</keyword>
<evidence type="ECO:0000259" key="1">
    <source>
        <dbReference type="Pfam" id="PF14065"/>
    </source>
</evidence>
<dbReference type="Proteomes" id="UP000598971">
    <property type="component" value="Unassembled WGS sequence"/>
</dbReference>
<dbReference type="RefSeq" id="WP_171606271.1">
    <property type="nucleotide sequence ID" value="NZ_WHPF01000002.1"/>
</dbReference>
<name>A0A8J8JS46_9BACT</name>
<organism evidence="2 3">
    <name type="scientific">Limnovirga soli</name>
    <dbReference type="NCBI Taxonomy" id="2656915"/>
    <lineage>
        <taxon>Bacteria</taxon>
        <taxon>Pseudomonadati</taxon>
        <taxon>Bacteroidota</taxon>
        <taxon>Chitinophagia</taxon>
        <taxon>Chitinophagales</taxon>
        <taxon>Chitinophagaceae</taxon>
        <taxon>Limnovirga</taxon>
    </lineage>
</organism>
<dbReference type="AlphaFoldDB" id="A0A8J8JS46"/>
<dbReference type="InterPro" id="IPR025351">
    <property type="entry name" value="Pvc16_N"/>
</dbReference>